<name>A0A1H7J0E0_9GAMM</name>
<dbReference type="Proteomes" id="UP000199256">
    <property type="component" value="Unassembled WGS sequence"/>
</dbReference>
<evidence type="ECO:0000313" key="2">
    <source>
        <dbReference type="EMBL" id="SEK67337.1"/>
    </source>
</evidence>
<gene>
    <name evidence="2" type="ORF">SAMN05444515_10436</name>
</gene>
<dbReference type="PANTHER" id="PTHR38033">
    <property type="entry name" value="MEMBRANE PROTEIN-RELATED"/>
    <property type="match status" value="1"/>
</dbReference>
<dbReference type="NCBIfam" id="TIGR03349">
    <property type="entry name" value="IV_VI_DotU"/>
    <property type="match status" value="1"/>
</dbReference>
<dbReference type="OrthoDB" id="345640at2"/>
<dbReference type="Gene3D" id="1.25.40.590">
    <property type="entry name" value="Type IV / VI secretion system, DotU"/>
    <property type="match status" value="1"/>
</dbReference>
<dbReference type="STRING" id="1396821.SAMN05444515_10436"/>
<dbReference type="PANTHER" id="PTHR38033:SF1">
    <property type="entry name" value="DOTU FAMILY TYPE IV_VI SECRETION SYSTEM PROTEIN"/>
    <property type="match status" value="1"/>
</dbReference>
<dbReference type="NCBIfam" id="NF038228">
    <property type="entry name" value="IcmH_DotU_IVB"/>
    <property type="match status" value="1"/>
</dbReference>
<dbReference type="AlphaFoldDB" id="A0A1H7J0E0"/>
<accession>A0A1H7J0E0</accession>
<evidence type="ECO:0000313" key="3">
    <source>
        <dbReference type="Proteomes" id="UP000199256"/>
    </source>
</evidence>
<organism evidence="2 3">
    <name type="scientific">Ectothiorhodospira marina</name>
    <dbReference type="NCBI Taxonomy" id="1396821"/>
    <lineage>
        <taxon>Bacteria</taxon>
        <taxon>Pseudomonadati</taxon>
        <taxon>Pseudomonadota</taxon>
        <taxon>Gammaproteobacteria</taxon>
        <taxon>Chromatiales</taxon>
        <taxon>Ectothiorhodospiraceae</taxon>
        <taxon>Ectothiorhodospira</taxon>
    </lineage>
</organism>
<sequence>MSNLYLDCAGPLLETLAHLDGADENPPDGPPWRHRILEDLQQFTLRAQARGLPGKGVQDARYALAVLVDERIMSRTDTLAEHWTSEPLQVFLFGEYRGGEGFFEHLAALRQHPGDHLDLLELYLCCLHLGLEGVYRVRGPERLESLKSDLREQVRQLRESEAQPSAAASSVDARSRKRAWPVQPSVRGISLTLLALIPVVMFFHGWQLHTLAQDLGVRLESHTENLSRIPLVQPDEWVQP</sequence>
<reference evidence="3" key="1">
    <citation type="submission" date="2016-10" db="EMBL/GenBank/DDBJ databases">
        <authorList>
            <person name="Varghese N."/>
            <person name="Submissions S."/>
        </authorList>
    </citation>
    <scope>NUCLEOTIDE SEQUENCE [LARGE SCALE GENOMIC DNA]</scope>
    <source>
        <strain evidence="3">DSM 241</strain>
    </source>
</reference>
<proteinExistence type="predicted"/>
<feature type="domain" description="Type IV / VI secretion system DotU" evidence="1">
    <location>
        <begin position="6"/>
        <end position="202"/>
    </location>
</feature>
<keyword evidence="3" id="KW-1185">Reference proteome</keyword>
<evidence type="ECO:0000259" key="1">
    <source>
        <dbReference type="Pfam" id="PF09850"/>
    </source>
</evidence>
<dbReference type="InterPro" id="IPR017732">
    <property type="entry name" value="T4/T6SS_DotU"/>
</dbReference>
<dbReference type="InterPro" id="IPR038522">
    <property type="entry name" value="T4/T6SS_DotU_sf"/>
</dbReference>
<protein>
    <submittedName>
        <fullName evidence="2">Type VI secretion system protein ImpK</fullName>
    </submittedName>
</protein>
<dbReference type="EMBL" id="FOAA01000004">
    <property type="protein sequence ID" value="SEK67337.1"/>
    <property type="molecule type" value="Genomic_DNA"/>
</dbReference>
<dbReference type="Pfam" id="PF09850">
    <property type="entry name" value="DotU"/>
    <property type="match status" value="1"/>
</dbReference>
<dbReference type="RefSeq" id="WP_090251706.1">
    <property type="nucleotide sequence ID" value="NZ_FOAA01000004.1"/>
</dbReference>